<evidence type="ECO:0000256" key="7">
    <source>
        <dbReference type="ARBA" id="ARBA00022840"/>
    </source>
</evidence>
<keyword evidence="5" id="KW-0479">Metal-binding</keyword>
<dbReference type="InterPro" id="IPR018109">
    <property type="entry name" value="Folylpolyglutamate_synth_CS"/>
</dbReference>
<dbReference type="GO" id="GO:0004326">
    <property type="term" value="F:tetrahydrofolylpolyglutamate synthase activity"/>
    <property type="evidence" value="ECO:0007669"/>
    <property type="project" value="UniProtKB-EC"/>
</dbReference>
<dbReference type="PANTHER" id="PTHR11136">
    <property type="entry name" value="FOLYLPOLYGLUTAMATE SYNTHASE-RELATED"/>
    <property type="match status" value="1"/>
</dbReference>
<keyword evidence="8" id="KW-0460">Magnesium</keyword>
<dbReference type="PROSITE" id="PS01012">
    <property type="entry name" value="FOLYLPOLYGLU_SYNT_2"/>
    <property type="match status" value="1"/>
</dbReference>
<dbReference type="Gene3D" id="3.90.190.20">
    <property type="entry name" value="Mur ligase, C-terminal domain"/>
    <property type="match status" value="1"/>
</dbReference>
<dbReference type="InterPro" id="IPR001645">
    <property type="entry name" value="Folylpolyglutamate_synth"/>
</dbReference>
<evidence type="ECO:0000256" key="9">
    <source>
        <dbReference type="ARBA" id="ARBA00047493"/>
    </source>
</evidence>
<proteinExistence type="inferred from homology"/>
<dbReference type="NCBIfam" id="TIGR01499">
    <property type="entry name" value="folC"/>
    <property type="match status" value="1"/>
</dbReference>
<dbReference type="RefSeq" id="WP_148620120.1">
    <property type="nucleotide sequence ID" value="NZ_CP043043.1"/>
</dbReference>
<dbReference type="GO" id="GO:0005737">
    <property type="term" value="C:cytoplasm"/>
    <property type="evidence" value="ECO:0007669"/>
    <property type="project" value="TreeGrafter"/>
</dbReference>
<keyword evidence="7 10" id="KW-0067">ATP-binding</keyword>
<dbReference type="GO" id="GO:0046872">
    <property type="term" value="F:metal ion binding"/>
    <property type="evidence" value="ECO:0007669"/>
    <property type="project" value="UniProtKB-KW"/>
</dbReference>
<evidence type="ECO:0000313" key="12">
    <source>
        <dbReference type="Proteomes" id="UP000323560"/>
    </source>
</evidence>
<dbReference type="FunFam" id="3.40.1190.10:FF:000011">
    <property type="entry name" value="Folylpolyglutamate synthase/dihydrofolate synthase"/>
    <property type="match status" value="1"/>
</dbReference>
<comment type="catalytic activity">
    <reaction evidence="9">
        <text>(6S)-5,6,7,8-tetrahydrofolyl-(gamma-L-Glu)(n) + L-glutamate + ATP = (6S)-5,6,7,8-tetrahydrofolyl-(gamma-L-Glu)(n+1) + ADP + phosphate + H(+)</text>
        <dbReference type="Rhea" id="RHEA:10580"/>
        <dbReference type="Rhea" id="RHEA-COMP:14738"/>
        <dbReference type="Rhea" id="RHEA-COMP:14740"/>
        <dbReference type="ChEBI" id="CHEBI:15378"/>
        <dbReference type="ChEBI" id="CHEBI:29985"/>
        <dbReference type="ChEBI" id="CHEBI:30616"/>
        <dbReference type="ChEBI" id="CHEBI:43474"/>
        <dbReference type="ChEBI" id="CHEBI:141005"/>
        <dbReference type="ChEBI" id="CHEBI:456216"/>
        <dbReference type="EC" id="6.3.2.17"/>
    </reaction>
</comment>
<dbReference type="AlphaFoldDB" id="A0AAP9ERF3"/>
<dbReference type="GO" id="GO:0008841">
    <property type="term" value="F:dihydrofolate synthase activity"/>
    <property type="evidence" value="ECO:0007669"/>
    <property type="project" value="TreeGrafter"/>
</dbReference>
<dbReference type="SUPFAM" id="SSF53244">
    <property type="entry name" value="MurD-like peptide ligases, peptide-binding domain"/>
    <property type="match status" value="1"/>
</dbReference>
<evidence type="ECO:0000256" key="8">
    <source>
        <dbReference type="ARBA" id="ARBA00022842"/>
    </source>
</evidence>
<dbReference type="EC" id="6.3.2.17" evidence="3"/>
<protein>
    <recommendedName>
        <fullName evidence="3">tetrahydrofolate synthase</fullName>
        <ecNumber evidence="3">6.3.2.17</ecNumber>
    </recommendedName>
</protein>
<dbReference type="SUPFAM" id="SSF53623">
    <property type="entry name" value="MurD-like peptide ligases, catalytic domain"/>
    <property type="match status" value="1"/>
</dbReference>
<sequence>MNAQKGGDMGAPVRLPGEYQGRPGEVLARLHRLYPKLIDLSLGRLEVLLAKLGNPEQHLPPVIHVAGTNGKGSTCANLRAIAEAAGLRAHVMTSPHLVSITERFRLGGKLVDEDTLVEAFEEVERINDGAPITVFEVLTAAGFLLFSRVPADLVILEVGLGGRLDATNVVPKPAACAITTISVDHQAFLGETLDVIAGEKAGIIKPGVPVVVAPQAPEALESIRVRAEALGAPMWVLGQDVQVVGEADGLHYSDPQGTLHLPSPGLKGPHQGTNAALAIAALRVSGLDIPVSAYGGIARTDWPARLQRLHGALAERLPAGWELYLDGGHNPGAGEVLGAVLDGWSDRPVHVIAGVKQSKDVSGFLQPLIGRAASLQAVAEEGQHLATPVEELIAASGGVATAGPTIIEALDRLATQNSTPARVLICGSLYLAGVALAQDGWVPV</sequence>
<accession>A0AAP9ERF3</accession>
<dbReference type="KEGG" id="gti:FXF46_06355"/>
<keyword evidence="6 10" id="KW-0547">Nucleotide-binding</keyword>
<evidence type="ECO:0000256" key="1">
    <source>
        <dbReference type="ARBA" id="ARBA00001946"/>
    </source>
</evidence>
<keyword evidence="4 10" id="KW-0436">Ligase</keyword>
<name>A0AAP9ERF3_GLUTH</name>
<evidence type="ECO:0000313" key="11">
    <source>
        <dbReference type="EMBL" id="QEH95936.1"/>
    </source>
</evidence>
<dbReference type="PANTHER" id="PTHR11136:SF0">
    <property type="entry name" value="DIHYDROFOLATE SYNTHETASE-RELATED"/>
    <property type="match status" value="1"/>
</dbReference>
<evidence type="ECO:0000256" key="3">
    <source>
        <dbReference type="ARBA" id="ARBA00013025"/>
    </source>
</evidence>
<dbReference type="EMBL" id="CP043043">
    <property type="protein sequence ID" value="QEH95936.1"/>
    <property type="molecule type" value="Genomic_DNA"/>
</dbReference>
<evidence type="ECO:0000256" key="2">
    <source>
        <dbReference type="ARBA" id="ARBA00008276"/>
    </source>
</evidence>
<dbReference type="Gene3D" id="3.40.1190.10">
    <property type="entry name" value="Mur-like, catalytic domain"/>
    <property type="match status" value="1"/>
</dbReference>
<evidence type="ECO:0000256" key="6">
    <source>
        <dbReference type="ARBA" id="ARBA00022741"/>
    </source>
</evidence>
<dbReference type="Proteomes" id="UP000323560">
    <property type="component" value="Chromosome"/>
</dbReference>
<organism evidence="11 12">
    <name type="scientific">Gluconobacter thailandicus</name>
    <dbReference type="NCBI Taxonomy" id="257438"/>
    <lineage>
        <taxon>Bacteria</taxon>
        <taxon>Pseudomonadati</taxon>
        <taxon>Pseudomonadota</taxon>
        <taxon>Alphaproteobacteria</taxon>
        <taxon>Acetobacterales</taxon>
        <taxon>Acetobacteraceae</taxon>
        <taxon>Gluconobacter</taxon>
    </lineage>
</organism>
<evidence type="ECO:0000256" key="5">
    <source>
        <dbReference type="ARBA" id="ARBA00022723"/>
    </source>
</evidence>
<dbReference type="InterPro" id="IPR036615">
    <property type="entry name" value="Mur_ligase_C_dom_sf"/>
</dbReference>
<dbReference type="PIRSF" id="PIRSF001563">
    <property type="entry name" value="Folylpolyglu_synth"/>
    <property type="match status" value="1"/>
</dbReference>
<gene>
    <name evidence="11" type="ORF">FXF46_06355</name>
</gene>
<reference evidence="11 12" key="1">
    <citation type="submission" date="2019-08" db="EMBL/GenBank/DDBJ databases">
        <title>Gluconobacter frateurii HD924 genome.</title>
        <authorList>
            <person name="Liu Y."/>
            <person name="Zhang P."/>
        </authorList>
    </citation>
    <scope>NUCLEOTIDE SEQUENCE [LARGE SCALE GENOMIC DNA]</scope>
    <source>
        <strain evidence="11 12">HD924</strain>
    </source>
</reference>
<comment type="similarity">
    <text evidence="2 10">Belongs to the folylpolyglutamate synthase family.</text>
</comment>
<dbReference type="GO" id="GO:0005524">
    <property type="term" value="F:ATP binding"/>
    <property type="evidence" value="ECO:0007669"/>
    <property type="project" value="UniProtKB-KW"/>
</dbReference>
<comment type="cofactor">
    <cofactor evidence="1">
        <name>Mg(2+)</name>
        <dbReference type="ChEBI" id="CHEBI:18420"/>
    </cofactor>
</comment>
<evidence type="ECO:0000256" key="10">
    <source>
        <dbReference type="PIRNR" id="PIRNR001563"/>
    </source>
</evidence>
<dbReference type="InterPro" id="IPR036565">
    <property type="entry name" value="Mur-like_cat_sf"/>
</dbReference>
<evidence type="ECO:0000256" key="4">
    <source>
        <dbReference type="ARBA" id="ARBA00022598"/>
    </source>
</evidence>